<feature type="compositionally biased region" description="Basic and acidic residues" evidence="2">
    <location>
        <begin position="270"/>
        <end position="282"/>
    </location>
</feature>
<feature type="compositionally biased region" description="Low complexity" evidence="2">
    <location>
        <begin position="55"/>
        <end position="84"/>
    </location>
</feature>
<feature type="compositionally biased region" description="Pro residues" evidence="2">
    <location>
        <begin position="34"/>
        <end position="54"/>
    </location>
</feature>
<proteinExistence type="predicted"/>
<keyword evidence="4" id="KW-1185">Reference proteome</keyword>
<evidence type="ECO:0000313" key="3">
    <source>
        <dbReference type="EnsemblPlants" id="HORVU.MOREX.r3.4HG0410920.1"/>
    </source>
</evidence>
<dbReference type="Gramene" id="HORVU.MOREX.r3.4HG0410920.1">
    <property type="protein sequence ID" value="HORVU.MOREX.r3.4HG0410920.1"/>
    <property type="gene ID" value="HORVU.MOREX.r3.4HG0410920"/>
</dbReference>
<keyword evidence="1" id="KW-0175">Coiled coil</keyword>
<feature type="region of interest" description="Disordered" evidence="2">
    <location>
        <begin position="252"/>
        <end position="282"/>
    </location>
</feature>
<dbReference type="SMR" id="A0A8I6XQB8"/>
<dbReference type="PANTHER" id="PTHR45125:SF37">
    <property type="entry name" value="NO APICAL MERISTEM-ASSOCIATED C-TERMINAL DOMAIN-CONTAINING PROTEIN"/>
    <property type="match status" value="1"/>
</dbReference>
<dbReference type="Proteomes" id="UP000011116">
    <property type="component" value="Chromosome 4H"/>
</dbReference>
<reference evidence="4" key="1">
    <citation type="journal article" date="2012" name="Nature">
        <title>A physical, genetic and functional sequence assembly of the barley genome.</title>
        <authorList>
            <consortium name="The International Barley Genome Sequencing Consortium"/>
            <person name="Mayer K.F."/>
            <person name="Waugh R."/>
            <person name="Brown J.W."/>
            <person name="Schulman A."/>
            <person name="Langridge P."/>
            <person name="Platzer M."/>
            <person name="Fincher G.B."/>
            <person name="Muehlbauer G.J."/>
            <person name="Sato K."/>
            <person name="Close T.J."/>
            <person name="Wise R.P."/>
            <person name="Stein N."/>
        </authorList>
    </citation>
    <scope>NUCLEOTIDE SEQUENCE [LARGE SCALE GENOMIC DNA]</scope>
    <source>
        <strain evidence="4">cv. Morex</strain>
    </source>
</reference>
<reference evidence="3" key="3">
    <citation type="submission" date="2022-01" db="UniProtKB">
        <authorList>
            <consortium name="EnsemblPlants"/>
        </authorList>
    </citation>
    <scope>IDENTIFICATION</scope>
    <source>
        <strain evidence="3">subsp. vulgare</strain>
    </source>
</reference>
<dbReference type="PANTHER" id="PTHR45125">
    <property type="entry name" value="F21J9.4-RELATED"/>
    <property type="match status" value="1"/>
</dbReference>
<sequence length="428" mass="46932">MEASAAAAPAPPPTVADVVAATHVGAKRRRAGLAPPPPASPAPVPAPAPAPASAPTPKKSWPKAASHGLRGASSKVVGSSSAVNKPRKKPAAPPAVVAESPPAAHEVFEEMATPSLFMDLLQDADVDLGAPPLEPFRVGDDLEEDEEDEGDDEEEVAEIGEEAFTAASRPHARSTNYTEAEDILLVRAWTAVGMDASTGIDQTVEPWRVTETIAGMRYKEMAASKGKPFPFKHAWAILQTFDKWKLRDQETAPKKSAMLRMDDSEDEEERNLGKPEGTKKGKLRVKMEGEASSLREKMEHMMKAGEELTTKTLETKLLITEKKKEVKLAQVEAKREEAKRKADLKERMIKLKEAKVWKELMVEEKEHMKMSKKDMDQDQLQWWKDYKEDIAERKRMLCGAFSTFRGDTPMSSCADGGVDDSTSAYGDA</sequence>
<evidence type="ECO:0008006" key="5">
    <source>
        <dbReference type="Google" id="ProtNLM"/>
    </source>
</evidence>
<evidence type="ECO:0000256" key="2">
    <source>
        <dbReference type="SAM" id="MobiDB-lite"/>
    </source>
</evidence>
<dbReference type="EnsemblPlants" id="HORVU.MOREX.r3.4HG0410920.1">
    <property type="protein sequence ID" value="HORVU.MOREX.r3.4HG0410920.1"/>
    <property type="gene ID" value="HORVU.MOREX.r3.4HG0410920"/>
</dbReference>
<feature type="region of interest" description="Disordered" evidence="2">
    <location>
        <begin position="409"/>
        <end position="428"/>
    </location>
</feature>
<name>A0A8I6XQB8_HORVV</name>
<protein>
    <recommendedName>
        <fullName evidence="5">No apical meristem-associated C-terminal domain-containing protein</fullName>
    </recommendedName>
</protein>
<evidence type="ECO:0000313" key="4">
    <source>
        <dbReference type="Proteomes" id="UP000011116"/>
    </source>
</evidence>
<organism evidence="3 4">
    <name type="scientific">Hordeum vulgare subsp. vulgare</name>
    <name type="common">Domesticated barley</name>
    <dbReference type="NCBI Taxonomy" id="112509"/>
    <lineage>
        <taxon>Eukaryota</taxon>
        <taxon>Viridiplantae</taxon>
        <taxon>Streptophyta</taxon>
        <taxon>Embryophyta</taxon>
        <taxon>Tracheophyta</taxon>
        <taxon>Spermatophyta</taxon>
        <taxon>Magnoliopsida</taxon>
        <taxon>Liliopsida</taxon>
        <taxon>Poales</taxon>
        <taxon>Poaceae</taxon>
        <taxon>BOP clade</taxon>
        <taxon>Pooideae</taxon>
        <taxon>Triticodae</taxon>
        <taxon>Triticeae</taxon>
        <taxon>Hordeinae</taxon>
        <taxon>Hordeum</taxon>
    </lineage>
</organism>
<feature type="coiled-coil region" evidence="1">
    <location>
        <begin position="319"/>
        <end position="355"/>
    </location>
</feature>
<reference evidence="3" key="2">
    <citation type="submission" date="2020-10" db="EMBL/GenBank/DDBJ databases">
        <authorList>
            <person name="Scholz U."/>
            <person name="Mascher M."/>
            <person name="Fiebig A."/>
        </authorList>
    </citation>
    <scope>NUCLEOTIDE SEQUENCE [LARGE SCALE GENOMIC DNA]</scope>
    <source>
        <strain evidence="3">cv. Morex</strain>
    </source>
</reference>
<feature type="region of interest" description="Disordered" evidence="2">
    <location>
        <begin position="21"/>
        <end position="102"/>
    </location>
</feature>
<dbReference type="AlphaFoldDB" id="A0A8I6XQB8"/>
<feature type="compositionally biased region" description="Acidic residues" evidence="2">
    <location>
        <begin position="141"/>
        <end position="155"/>
    </location>
</feature>
<accession>A0A8I6XQB8</accession>
<dbReference type="Gramene" id="HORVU.MOREX.r2.4HG0342340.1">
    <property type="protein sequence ID" value="HORVU.MOREX.r2.4HG0342340.1"/>
    <property type="gene ID" value="HORVU.MOREX.r2.4HG0342340"/>
</dbReference>
<evidence type="ECO:0000256" key="1">
    <source>
        <dbReference type="SAM" id="Coils"/>
    </source>
</evidence>
<feature type="region of interest" description="Disordered" evidence="2">
    <location>
        <begin position="128"/>
        <end position="155"/>
    </location>
</feature>